<reference evidence="1 2" key="1">
    <citation type="submission" date="2020-07" db="EMBL/GenBank/DDBJ databases">
        <title>Thermogemmata thermophila gen. nov., sp. nov., a novel moderate thermophilic planctomycete from a Kamchatka hot spring.</title>
        <authorList>
            <person name="Elcheninov A.G."/>
            <person name="Podosokorskaya O.A."/>
            <person name="Kovaleva O.L."/>
            <person name="Novikov A."/>
            <person name="Bonch-Osmolovskaya E.A."/>
            <person name="Toshchakov S.V."/>
            <person name="Kublanov I.V."/>
        </authorList>
    </citation>
    <scope>NUCLEOTIDE SEQUENCE [LARGE SCALE GENOMIC DNA]</scope>
    <source>
        <strain evidence="1 2">2918</strain>
    </source>
</reference>
<comment type="caution">
    <text evidence="1">The sequence shown here is derived from an EMBL/GenBank/DDBJ whole genome shotgun (WGS) entry which is preliminary data.</text>
</comment>
<protein>
    <submittedName>
        <fullName evidence="1">Uncharacterized protein</fullName>
    </submittedName>
</protein>
<dbReference type="RefSeq" id="WP_194539563.1">
    <property type="nucleotide sequence ID" value="NZ_JACEFB010000017.1"/>
</dbReference>
<dbReference type="EMBL" id="JACEFB010000017">
    <property type="protein sequence ID" value="MBA2227700.1"/>
    <property type="molecule type" value="Genomic_DNA"/>
</dbReference>
<gene>
    <name evidence="1" type="ORF">H0921_16195</name>
</gene>
<dbReference type="Proteomes" id="UP000542342">
    <property type="component" value="Unassembled WGS sequence"/>
</dbReference>
<sequence length="110" mass="12629">MDAGFYEIDGQRIKIDKVVGIYQVWTMGRLPFATYKIYVVQAPEGHYIASPNVVVRNSETQCNEYVCGIGGSIEEAVRDAIHMFLNEVEKQANNKLNKELDEEDFVWMHN</sequence>
<keyword evidence="2" id="KW-1185">Reference proteome</keyword>
<evidence type="ECO:0000313" key="1">
    <source>
        <dbReference type="EMBL" id="MBA2227700.1"/>
    </source>
</evidence>
<proteinExistence type="predicted"/>
<name>A0A7V8VGN2_9BACT</name>
<dbReference type="AlphaFoldDB" id="A0A7V8VGN2"/>
<evidence type="ECO:0000313" key="2">
    <source>
        <dbReference type="Proteomes" id="UP000542342"/>
    </source>
</evidence>
<organism evidence="1 2">
    <name type="scientific">Thermogemmata fonticola</name>
    <dbReference type="NCBI Taxonomy" id="2755323"/>
    <lineage>
        <taxon>Bacteria</taxon>
        <taxon>Pseudomonadati</taxon>
        <taxon>Planctomycetota</taxon>
        <taxon>Planctomycetia</taxon>
        <taxon>Gemmatales</taxon>
        <taxon>Gemmataceae</taxon>
        <taxon>Thermogemmata</taxon>
    </lineage>
</organism>
<accession>A0A7V8VGN2</accession>